<protein>
    <submittedName>
        <fullName evidence="7">RNA polymerase sigma factor, sigma-70 family</fullName>
    </submittedName>
</protein>
<dbReference type="NCBIfam" id="TIGR02937">
    <property type="entry name" value="sigma70-ECF"/>
    <property type="match status" value="1"/>
</dbReference>
<dbReference type="InterPro" id="IPR013249">
    <property type="entry name" value="RNA_pol_sigma70_r4_t2"/>
</dbReference>
<evidence type="ECO:0000259" key="6">
    <source>
        <dbReference type="Pfam" id="PF08281"/>
    </source>
</evidence>
<evidence type="ECO:0000313" key="7">
    <source>
        <dbReference type="EMBL" id="EXG82717.1"/>
    </source>
</evidence>
<keyword evidence="4" id="KW-0238">DNA-binding</keyword>
<accession>A0A010ZZR3</accession>
<dbReference type="InterPro" id="IPR013324">
    <property type="entry name" value="RNA_pol_sigma_r3/r4-like"/>
</dbReference>
<reference evidence="7 8" key="1">
    <citation type="submission" date="2013-07" db="EMBL/GenBank/DDBJ databases">
        <authorList>
            <consortium name="DOE Joint Genome Institute"/>
            <person name="Eisen J."/>
            <person name="Huntemann M."/>
            <person name="Han J."/>
            <person name="Chen A."/>
            <person name="Kyrpides N."/>
            <person name="Mavromatis K."/>
            <person name="Markowitz V."/>
            <person name="Palaniappan K."/>
            <person name="Ivanova N."/>
            <person name="Schaumberg A."/>
            <person name="Pati A."/>
            <person name="Liolios K."/>
            <person name="Nordberg H.P."/>
            <person name="Cantor M.N."/>
            <person name="Hua S.X."/>
            <person name="Woyke T."/>
        </authorList>
    </citation>
    <scope>NUCLEOTIDE SEQUENCE [LARGE SCALE GENOMIC DNA]</scope>
    <source>
        <strain evidence="7 8">DSM 44712</strain>
    </source>
</reference>
<dbReference type="InterPro" id="IPR036388">
    <property type="entry name" value="WH-like_DNA-bd_sf"/>
</dbReference>
<evidence type="ECO:0000256" key="4">
    <source>
        <dbReference type="ARBA" id="ARBA00023125"/>
    </source>
</evidence>
<gene>
    <name evidence="7" type="ORF">CryarDRAFT_3917</name>
</gene>
<dbReference type="GO" id="GO:0006352">
    <property type="term" value="P:DNA-templated transcription initiation"/>
    <property type="evidence" value="ECO:0007669"/>
    <property type="project" value="InterPro"/>
</dbReference>
<dbReference type="HOGENOM" id="CLU_2192634_0_0_11"/>
<dbReference type="PANTHER" id="PTHR43133:SF8">
    <property type="entry name" value="RNA POLYMERASE SIGMA FACTOR HI_1459-RELATED"/>
    <property type="match status" value="1"/>
</dbReference>
<keyword evidence="5" id="KW-0804">Transcription</keyword>
<comment type="similarity">
    <text evidence="1">Belongs to the sigma-70 factor family. ECF subfamily.</text>
</comment>
<proteinExistence type="inferred from homology"/>
<evidence type="ECO:0000256" key="1">
    <source>
        <dbReference type="ARBA" id="ARBA00010641"/>
    </source>
</evidence>
<dbReference type="GO" id="GO:0003677">
    <property type="term" value="F:DNA binding"/>
    <property type="evidence" value="ECO:0007669"/>
    <property type="project" value="UniProtKB-KW"/>
</dbReference>
<dbReference type="GO" id="GO:0016987">
    <property type="term" value="F:sigma factor activity"/>
    <property type="evidence" value="ECO:0007669"/>
    <property type="project" value="UniProtKB-KW"/>
</dbReference>
<evidence type="ECO:0000313" key="8">
    <source>
        <dbReference type="Proteomes" id="UP000021053"/>
    </source>
</evidence>
<dbReference type="Proteomes" id="UP000021053">
    <property type="component" value="Unassembled WGS sequence"/>
</dbReference>
<organism evidence="7 8">
    <name type="scientific">Cryptosporangium arvum DSM 44712</name>
    <dbReference type="NCBI Taxonomy" id="927661"/>
    <lineage>
        <taxon>Bacteria</taxon>
        <taxon>Bacillati</taxon>
        <taxon>Actinomycetota</taxon>
        <taxon>Actinomycetes</taxon>
        <taxon>Cryptosporangiales</taxon>
        <taxon>Cryptosporangiaceae</taxon>
        <taxon>Cryptosporangium</taxon>
    </lineage>
</organism>
<keyword evidence="8" id="KW-1185">Reference proteome</keyword>
<dbReference type="SUPFAM" id="SSF88659">
    <property type="entry name" value="Sigma3 and sigma4 domains of RNA polymerase sigma factors"/>
    <property type="match status" value="1"/>
</dbReference>
<dbReference type="Pfam" id="PF08281">
    <property type="entry name" value="Sigma70_r4_2"/>
    <property type="match status" value="1"/>
</dbReference>
<evidence type="ECO:0000256" key="3">
    <source>
        <dbReference type="ARBA" id="ARBA00023082"/>
    </source>
</evidence>
<dbReference type="InterPro" id="IPR014284">
    <property type="entry name" value="RNA_pol_sigma-70_dom"/>
</dbReference>
<dbReference type="CDD" id="cd06171">
    <property type="entry name" value="Sigma70_r4"/>
    <property type="match status" value="1"/>
</dbReference>
<sequence length="108" mass="11784">MSGPLGYAHRTMVNVFLHRCRRAADLPVEHVPDAGRDDDAPAAVDSAAATRQVLAGLPPTQRAAIALRYFADLPDEEIGRLLGCTPRTVRSQVSRGLAALRRRWAAER</sequence>
<evidence type="ECO:0000256" key="5">
    <source>
        <dbReference type="ARBA" id="ARBA00023163"/>
    </source>
</evidence>
<dbReference type="InterPro" id="IPR039425">
    <property type="entry name" value="RNA_pol_sigma-70-like"/>
</dbReference>
<keyword evidence="2" id="KW-0805">Transcription regulation</keyword>
<feature type="domain" description="RNA polymerase sigma factor 70 region 4 type 2" evidence="6">
    <location>
        <begin position="51"/>
        <end position="100"/>
    </location>
</feature>
<name>A0A010ZZR3_9ACTN</name>
<dbReference type="PANTHER" id="PTHR43133">
    <property type="entry name" value="RNA POLYMERASE ECF-TYPE SIGMA FACTO"/>
    <property type="match status" value="1"/>
</dbReference>
<dbReference type="EMBL" id="JFBT01000001">
    <property type="protein sequence ID" value="EXG82717.1"/>
    <property type="molecule type" value="Genomic_DNA"/>
</dbReference>
<evidence type="ECO:0000256" key="2">
    <source>
        <dbReference type="ARBA" id="ARBA00023015"/>
    </source>
</evidence>
<comment type="caution">
    <text evidence="7">The sequence shown here is derived from an EMBL/GenBank/DDBJ whole genome shotgun (WGS) entry which is preliminary data.</text>
</comment>
<dbReference type="AlphaFoldDB" id="A0A010ZZR3"/>
<dbReference type="Gene3D" id="1.10.10.10">
    <property type="entry name" value="Winged helix-like DNA-binding domain superfamily/Winged helix DNA-binding domain"/>
    <property type="match status" value="1"/>
</dbReference>
<keyword evidence="3" id="KW-0731">Sigma factor</keyword>